<dbReference type="EMBL" id="ML119675">
    <property type="protein sequence ID" value="RPA81957.1"/>
    <property type="molecule type" value="Genomic_DNA"/>
</dbReference>
<name>A0A3N4I914_ASCIM</name>
<dbReference type="OrthoDB" id="9975114at2759"/>
<dbReference type="AlphaFoldDB" id="A0A3N4I914"/>
<feature type="region of interest" description="Disordered" evidence="1">
    <location>
        <begin position="1"/>
        <end position="42"/>
    </location>
</feature>
<feature type="region of interest" description="Disordered" evidence="1">
    <location>
        <begin position="68"/>
        <end position="95"/>
    </location>
</feature>
<feature type="compositionally biased region" description="Low complexity" evidence="1">
    <location>
        <begin position="1"/>
        <end position="16"/>
    </location>
</feature>
<organism evidence="2 3">
    <name type="scientific">Ascobolus immersus RN42</name>
    <dbReference type="NCBI Taxonomy" id="1160509"/>
    <lineage>
        <taxon>Eukaryota</taxon>
        <taxon>Fungi</taxon>
        <taxon>Dikarya</taxon>
        <taxon>Ascomycota</taxon>
        <taxon>Pezizomycotina</taxon>
        <taxon>Pezizomycetes</taxon>
        <taxon>Pezizales</taxon>
        <taxon>Ascobolaceae</taxon>
        <taxon>Ascobolus</taxon>
    </lineage>
</organism>
<evidence type="ECO:0000256" key="1">
    <source>
        <dbReference type="SAM" id="MobiDB-lite"/>
    </source>
</evidence>
<feature type="compositionally biased region" description="Low complexity" evidence="1">
    <location>
        <begin position="71"/>
        <end position="87"/>
    </location>
</feature>
<dbReference type="Proteomes" id="UP000275078">
    <property type="component" value="Unassembled WGS sequence"/>
</dbReference>
<reference evidence="2 3" key="1">
    <citation type="journal article" date="2018" name="Nat. Ecol. Evol.">
        <title>Pezizomycetes genomes reveal the molecular basis of ectomycorrhizal truffle lifestyle.</title>
        <authorList>
            <person name="Murat C."/>
            <person name="Payen T."/>
            <person name="Noel B."/>
            <person name="Kuo A."/>
            <person name="Morin E."/>
            <person name="Chen J."/>
            <person name="Kohler A."/>
            <person name="Krizsan K."/>
            <person name="Balestrini R."/>
            <person name="Da Silva C."/>
            <person name="Montanini B."/>
            <person name="Hainaut M."/>
            <person name="Levati E."/>
            <person name="Barry K.W."/>
            <person name="Belfiori B."/>
            <person name="Cichocki N."/>
            <person name="Clum A."/>
            <person name="Dockter R.B."/>
            <person name="Fauchery L."/>
            <person name="Guy J."/>
            <person name="Iotti M."/>
            <person name="Le Tacon F."/>
            <person name="Lindquist E.A."/>
            <person name="Lipzen A."/>
            <person name="Malagnac F."/>
            <person name="Mello A."/>
            <person name="Molinier V."/>
            <person name="Miyauchi S."/>
            <person name="Poulain J."/>
            <person name="Riccioni C."/>
            <person name="Rubini A."/>
            <person name="Sitrit Y."/>
            <person name="Splivallo R."/>
            <person name="Traeger S."/>
            <person name="Wang M."/>
            <person name="Zifcakova L."/>
            <person name="Wipf D."/>
            <person name="Zambonelli A."/>
            <person name="Paolocci F."/>
            <person name="Nowrousian M."/>
            <person name="Ottonello S."/>
            <person name="Baldrian P."/>
            <person name="Spatafora J.W."/>
            <person name="Henrissat B."/>
            <person name="Nagy L.G."/>
            <person name="Aury J.M."/>
            <person name="Wincker P."/>
            <person name="Grigoriev I.V."/>
            <person name="Bonfante P."/>
            <person name="Martin F.M."/>
        </authorList>
    </citation>
    <scope>NUCLEOTIDE SEQUENCE [LARGE SCALE GENOMIC DNA]</scope>
    <source>
        <strain evidence="2 3">RN42</strain>
    </source>
</reference>
<accession>A0A3N4I914</accession>
<protein>
    <submittedName>
        <fullName evidence="2">Uncharacterized protein</fullName>
    </submittedName>
</protein>
<keyword evidence="3" id="KW-1185">Reference proteome</keyword>
<feature type="region of interest" description="Disordered" evidence="1">
    <location>
        <begin position="559"/>
        <end position="589"/>
    </location>
</feature>
<evidence type="ECO:0000313" key="3">
    <source>
        <dbReference type="Proteomes" id="UP000275078"/>
    </source>
</evidence>
<feature type="region of interest" description="Disordered" evidence="1">
    <location>
        <begin position="128"/>
        <end position="176"/>
    </location>
</feature>
<feature type="compositionally biased region" description="Polar residues" evidence="1">
    <location>
        <begin position="571"/>
        <end position="589"/>
    </location>
</feature>
<proteinExistence type="predicted"/>
<feature type="region of interest" description="Disordered" evidence="1">
    <location>
        <begin position="209"/>
        <end position="231"/>
    </location>
</feature>
<gene>
    <name evidence="2" type="ORF">BJ508DRAFT_414435</name>
</gene>
<evidence type="ECO:0000313" key="2">
    <source>
        <dbReference type="EMBL" id="RPA81957.1"/>
    </source>
</evidence>
<sequence length="760" mass="83635">MPAPSRSLSTSSCHSSNDNRLVPFTPRDVGIRGTDPGGTDQQVCHRNLAKAAASTAYKTDLQRRGSLVANSGPSAVPSSAHSSVPPSECDYDMSSKKYGTETRYGTDQNTTSTTNYSTISTGVIAEEPSLFTQSELSRPPPPSRRSSLRPPVNGLSPSTRTSFDDGSRQPSSYKRLKKARSVMIVATPTARNASTKIPLRAQKSESFLRGGQDFMPESLKRQQENKSSRPRLYRKASSFFQRIPTRRPSIAAFHSFQEPAVQKDQAEQLKSTKESHGSFRAIKKIGGTLIRSVRKKLGIQKPSRKPLQAPIQHIVSSREHYTIDPEDKGRPAFEVTREVESSTVRSVDPLFSQLAYDVATELLPADKERLDSIINEDFDGIRTSAANTWNTSAIMGTVGCEFHQRLSIIPEKRSSMPQADSIFMDDSPGQKDCAKIPRHEEALASLLENVAKQRAKMGLEEEDVVGKTRSPPELLDVKKRLAQSSTSSRRTHERKFSTFGTVLASESRKSSYSWSITDSSAPLGQHSPIIPGALEEQLTKLTEATNRLAMSAVAVNTKEKAEQTELDPLNRPTSSIYSRSTNGRSVSPQNRPYYHLIASPAPFDSSSTEVNQLDFASTQNYWASLQESTAKAIPPSPEKGNRLKVKRRNIYYYGAENSTCVKTNENNILRSPTPRPRIPLGKASLATLNANDSCITLKASRSVVSFRTEEPPAKRLPLGRRVGAENWNEGCEKNDSNAKKGYIGMRNCAGNDSVGSICFL</sequence>
<feature type="compositionally biased region" description="Basic and acidic residues" evidence="1">
    <location>
        <begin position="218"/>
        <end position="227"/>
    </location>
</feature>